<gene>
    <name evidence="2" type="ORF">SAMN05421743_109198</name>
</gene>
<proteinExistence type="predicted"/>
<keyword evidence="1" id="KW-1133">Transmembrane helix</keyword>
<dbReference type="EMBL" id="FNQR01000009">
    <property type="protein sequence ID" value="SEA87601.1"/>
    <property type="molecule type" value="Genomic_DNA"/>
</dbReference>
<keyword evidence="1" id="KW-0472">Membrane</keyword>
<organism evidence="2 3">
    <name type="scientific">Thalassobacillus cyri</name>
    <dbReference type="NCBI Taxonomy" id="571932"/>
    <lineage>
        <taxon>Bacteria</taxon>
        <taxon>Bacillati</taxon>
        <taxon>Bacillota</taxon>
        <taxon>Bacilli</taxon>
        <taxon>Bacillales</taxon>
        <taxon>Bacillaceae</taxon>
        <taxon>Thalassobacillus</taxon>
    </lineage>
</organism>
<evidence type="ECO:0000256" key="1">
    <source>
        <dbReference type="SAM" id="Phobius"/>
    </source>
</evidence>
<reference evidence="2 3" key="1">
    <citation type="submission" date="2016-10" db="EMBL/GenBank/DDBJ databases">
        <authorList>
            <person name="de Groot N.N."/>
        </authorList>
    </citation>
    <scope>NUCLEOTIDE SEQUENCE [LARGE SCALE GENOMIC DNA]</scope>
    <source>
        <strain evidence="2 3">CCM7597</strain>
    </source>
</reference>
<dbReference type="AlphaFoldDB" id="A0A1H4ERE7"/>
<keyword evidence="1" id="KW-0812">Transmembrane</keyword>
<dbReference type="STRING" id="571932.SAMN05421743_109198"/>
<sequence>MGCCSPNYQKMVEEEENKINEKNNKQVPLWGKLVSVLIVAGAWLIYFL</sequence>
<keyword evidence="3" id="KW-1185">Reference proteome</keyword>
<feature type="transmembrane region" description="Helical" evidence="1">
    <location>
        <begin position="29"/>
        <end position="47"/>
    </location>
</feature>
<evidence type="ECO:0000313" key="3">
    <source>
        <dbReference type="Proteomes" id="UP000198584"/>
    </source>
</evidence>
<protein>
    <submittedName>
        <fullName evidence="2">Uncharacterized protein</fullName>
    </submittedName>
</protein>
<dbReference type="RefSeq" id="WP_176791500.1">
    <property type="nucleotide sequence ID" value="NZ_FNQR01000009.1"/>
</dbReference>
<name>A0A1H4ERE7_9BACI</name>
<dbReference type="Proteomes" id="UP000198584">
    <property type="component" value="Unassembled WGS sequence"/>
</dbReference>
<accession>A0A1H4ERE7</accession>
<evidence type="ECO:0000313" key="2">
    <source>
        <dbReference type="EMBL" id="SEA87601.1"/>
    </source>
</evidence>